<dbReference type="SUPFAM" id="SSF88659">
    <property type="entry name" value="Sigma3 and sigma4 domains of RNA polymerase sigma factors"/>
    <property type="match status" value="1"/>
</dbReference>
<dbReference type="GO" id="GO:0016987">
    <property type="term" value="F:sigma factor activity"/>
    <property type="evidence" value="ECO:0007669"/>
    <property type="project" value="UniProtKB-KW"/>
</dbReference>
<keyword evidence="3" id="KW-0731">Sigma factor</keyword>
<reference evidence="7" key="1">
    <citation type="submission" date="2018-06" db="EMBL/GenBank/DDBJ databases">
        <authorList>
            <person name="Zhirakovskaya E."/>
        </authorList>
    </citation>
    <scope>NUCLEOTIDE SEQUENCE</scope>
</reference>
<dbReference type="EMBL" id="UOEU01000589">
    <property type="protein sequence ID" value="VAW35510.1"/>
    <property type="molecule type" value="Genomic_DNA"/>
</dbReference>
<evidence type="ECO:0000313" key="7">
    <source>
        <dbReference type="EMBL" id="VAW35510.1"/>
    </source>
</evidence>
<feature type="domain" description="RNA polymerase sigma factor 70 region 4 type 2" evidence="6">
    <location>
        <begin position="156"/>
        <end position="208"/>
    </location>
</feature>
<evidence type="ECO:0000259" key="6">
    <source>
        <dbReference type="Pfam" id="PF08281"/>
    </source>
</evidence>
<feature type="domain" description="RNA polymerase sigma-70 region 2" evidence="5">
    <location>
        <begin position="56"/>
        <end position="121"/>
    </location>
</feature>
<dbReference type="GO" id="GO:0006352">
    <property type="term" value="P:DNA-templated transcription initiation"/>
    <property type="evidence" value="ECO:0007669"/>
    <property type="project" value="InterPro"/>
</dbReference>
<keyword evidence="2" id="KW-0805">Transcription regulation</keyword>
<dbReference type="InterPro" id="IPR013249">
    <property type="entry name" value="RNA_pol_sigma70_r4_t2"/>
</dbReference>
<protein>
    <submittedName>
        <fullName evidence="7">RNA polymerase ECF-type sigma factor</fullName>
    </submittedName>
</protein>
<dbReference type="CDD" id="cd06171">
    <property type="entry name" value="Sigma70_r4"/>
    <property type="match status" value="1"/>
</dbReference>
<dbReference type="InterPro" id="IPR014284">
    <property type="entry name" value="RNA_pol_sigma-70_dom"/>
</dbReference>
<gene>
    <name evidence="7" type="ORF">MNBD_CHLOROFLEXI01-2370</name>
</gene>
<dbReference type="InterPro" id="IPR036388">
    <property type="entry name" value="WH-like_DNA-bd_sf"/>
</dbReference>
<dbReference type="InterPro" id="IPR039425">
    <property type="entry name" value="RNA_pol_sigma-70-like"/>
</dbReference>
<proteinExistence type="inferred from homology"/>
<dbReference type="PANTHER" id="PTHR43133">
    <property type="entry name" value="RNA POLYMERASE ECF-TYPE SIGMA FACTO"/>
    <property type="match status" value="1"/>
</dbReference>
<evidence type="ECO:0000259" key="5">
    <source>
        <dbReference type="Pfam" id="PF04542"/>
    </source>
</evidence>
<dbReference type="PANTHER" id="PTHR43133:SF51">
    <property type="entry name" value="RNA POLYMERASE SIGMA FACTOR"/>
    <property type="match status" value="1"/>
</dbReference>
<evidence type="ECO:0000256" key="4">
    <source>
        <dbReference type="ARBA" id="ARBA00023163"/>
    </source>
</evidence>
<accession>A0A3B0V3N2</accession>
<name>A0A3B0V3N2_9ZZZZ</name>
<dbReference type="NCBIfam" id="TIGR02937">
    <property type="entry name" value="sigma70-ECF"/>
    <property type="match status" value="1"/>
</dbReference>
<dbReference type="InterPro" id="IPR013324">
    <property type="entry name" value="RNA_pol_sigma_r3/r4-like"/>
</dbReference>
<sequence>MAIKSEGLLTTVQPKAKGTFPAILRTNKRQEKSVNEEQVWLDQARQGDKVAFGKIIESFQRPVYNLAYRMLNNSGEAEEAAQEAFIRAYTRLESYNPNHKFSTWLLSITSNYCIDLIRKRRAILLSIDEPLPSHPSLMSEKSTAPESQIMQSQQQEMVQTLLSELAPEYREAVVLRYWHELSYDEIAEMMDTSVSAIKSRLFRARKQLAEVGIAAGLGQTADSVAVS</sequence>
<organism evidence="7">
    <name type="scientific">hydrothermal vent metagenome</name>
    <dbReference type="NCBI Taxonomy" id="652676"/>
    <lineage>
        <taxon>unclassified sequences</taxon>
        <taxon>metagenomes</taxon>
        <taxon>ecological metagenomes</taxon>
    </lineage>
</organism>
<dbReference type="AlphaFoldDB" id="A0A3B0V3N2"/>
<dbReference type="Gene3D" id="1.10.10.10">
    <property type="entry name" value="Winged helix-like DNA-binding domain superfamily/Winged helix DNA-binding domain"/>
    <property type="match status" value="1"/>
</dbReference>
<evidence type="ECO:0000256" key="1">
    <source>
        <dbReference type="ARBA" id="ARBA00010641"/>
    </source>
</evidence>
<evidence type="ECO:0000256" key="2">
    <source>
        <dbReference type="ARBA" id="ARBA00023015"/>
    </source>
</evidence>
<dbReference type="Pfam" id="PF08281">
    <property type="entry name" value="Sigma70_r4_2"/>
    <property type="match status" value="1"/>
</dbReference>
<evidence type="ECO:0000256" key="3">
    <source>
        <dbReference type="ARBA" id="ARBA00023082"/>
    </source>
</evidence>
<dbReference type="GO" id="GO:0003677">
    <property type="term" value="F:DNA binding"/>
    <property type="evidence" value="ECO:0007669"/>
    <property type="project" value="InterPro"/>
</dbReference>
<dbReference type="Gene3D" id="1.10.1740.10">
    <property type="match status" value="1"/>
</dbReference>
<dbReference type="SUPFAM" id="SSF88946">
    <property type="entry name" value="Sigma2 domain of RNA polymerase sigma factors"/>
    <property type="match status" value="1"/>
</dbReference>
<dbReference type="Pfam" id="PF04542">
    <property type="entry name" value="Sigma70_r2"/>
    <property type="match status" value="1"/>
</dbReference>
<dbReference type="InterPro" id="IPR013325">
    <property type="entry name" value="RNA_pol_sigma_r2"/>
</dbReference>
<keyword evidence="4" id="KW-0804">Transcription</keyword>
<dbReference type="InterPro" id="IPR007627">
    <property type="entry name" value="RNA_pol_sigma70_r2"/>
</dbReference>
<comment type="similarity">
    <text evidence="1">Belongs to the sigma-70 factor family. ECF subfamily.</text>
</comment>